<sequence length="261" mass="28684">MPHFDYQQLQIHFQCYGSGTPLLLIHGLGSRGDDWHLQVPALSRHYRVIAVDLRGHGASEAGPPPLTIPAMAADMVALLDHLQLPSAHVVGFSLGGMVAQQMALIAPSRLLSMCLINSGPFALPGRLRRYGELTLRTAVVRLLGMERLAAVLAARLFPHPEQAGLARRFRRQMGEMPRAAYLAALQALRRWDISARLPDISAPTLIIASDRDYTPVSVKRTYAARMPQAELAVVTNSGHAAPMDQPDAVNRLLLEFIDRQQ</sequence>
<evidence type="ECO:0000259" key="1">
    <source>
        <dbReference type="Pfam" id="PF00561"/>
    </source>
</evidence>
<dbReference type="InterPro" id="IPR029058">
    <property type="entry name" value="AB_hydrolase_fold"/>
</dbReference>
<protein>
    <submittedName>
        <fullName evidence="2">Alpha/beta fold hydrolase</fullName>
    </submittedName>
</protein>
<name>A0A5C9A3V9_9GAMM</name>
<dbReference type="Proteomes" id="UP000321933">
    <property type="component" value="Unassembled WGS sequence"/>
</dbReference>
<dbReference type="SUPFAM" id="SSF53474">
    <property type="entry name" value="alpha/beta-Hydrolases"/>
    <property type="match status" value="1"/>
</dbReference>
<dbReference type="GO" id="GO:0016787">
    <property type="term" value="F:hydrolase activity"/>
    <property type="evidence" value="ECO:0007669"/>
    <property type="project" value="UniProtKB-KW"/>
</dbReference>
<dbReference type="Gene3D" id="3.40.50.1820">
    <property type="entry name" value="alpha/beta hydrolase"/>
    <property type="match status" value="1"/>
</dbReference>
<reference evidence="2 3" key="1">
    <citation type="submission" date="2019-08" db="EMBL/GenBank/DDBJ databases">
        <title>Parahaliea maris sp. nov., isolated from the surface seawater.</title>
        <authorList>
            <person name="Liu Y."/>
        </authorList>
    </citation>
    <scope>NUCLEOTIDE SEQUENCE [LARGE SCALE GENOMIC DNA]</scope>
    <source>
        <strain evidence="2 3">S2-26</strain>
    </source>
</reference>
<dbReference type="RefSeq" id="WP_148062316.1">
    <property type="nucleotide sequence ID" value="NZ_VRYZ01000001.1"/>
</dbReference>
<dbReference type="InterPro" id="IPR050266">
    <property type="entry name" value="AB_hydrolase_sf"/>
</dbReference>
<organism evidence="2 3">
    <name type="scientific">Parahaliea aestuarii</name>
    <dbReference type="NCBI Taxonomy" id="1852021"/>
    <lineage>
        <taxon>Bacteria</taxon>
        <taxon>Pseudomonadati</taxon>
        <taxon>Pseudomonadota</taxon>
        <taxon>Gammaproteobacteria</taxon>
        <taxon>Cellvibrionales</taxon>
        <taxon>Halieaceae</taxon>
        <taxon>Parahaliea</taxon>
    </lineage>
</organism>
<feature type="domain" description="AB hydrolase-1" evidence="1">
    <location>
        <begin position="21"/>
        <end position="245"/>
    </location>
</feature>
<proteinExistence type="predicted"/>
<dbReference type="PRINTS" id="PR00111">
    <property type="entry name" value="ABHYDROLASE"/>
</dbReference>
<dbReference type="OrthoDB" id="9780765at2"/>
<accession>A0A5C9A3V9</accession>
<dbReference type="InterPro" id="IPR000073">
    <property type="entry name" value="AB_hydrolase_1"/>
</dbReference>
<dbReference type="EMBL" id="VRYZ01000001">
    <property type="protein sequence ID" value="TXS94460.1"/>
    <property type="molecule type" value="Genomic_DNA"/>
</dbReference>
<keyword evidence="2" id="KW-0378">Hydrolase</keyword>
<evidence type="ECO:0000313" key="2">
    <source>
        <dbReference type="EMBL" id="TXS94460.1"/>
    </source>
</evidence>
<keyword evidence="3" id="KW-1185">Reference proteome</keyword>
<evidence type="ECO:0000313" key="3">
    <source>
        <dbReference type="Proteomes" id="UP000321933"/>
    </source>
</evidence>
<gene>
    <name evidence="2" type="ORF">FVW59_00640</name>
</gene>
<comment type="caution">
    <text evidence="2">The sequence shown here is derived from an EMBL/GenBank/DDBJ whole genome shotgun (WGS) entry which is preliminary data.</text>
</comment>
<dbReference type="PANTHER" id="PTHR43798">
    <property type="entry name" value="MONOACYLGLYCEROL LIPASE"/>
    <property type="match status" value="1"/>
</dbReference>
<dbReference type="Pfam" id="PF00561">
    <property type="entry name" value="Abhydrolase_1"/>
    <property type="match status" value="1"/>
</dbReference>
<dbReference type="AlphaFoldDB" id="A0A5C9A3V9"/>